<name>A0AAV9B7A0_ACOGR</name>
<sequence>MDCQRRCIAHPIHSLSWRRQLESPPQRSRSPPMWEELQTEVVELPETRHQEREHHP</sequence>
<accession>A0AAV9B7A0</accession>
<gene>
    <name evidence="1" type="ORF">QJS04_geneDACA010727</name>
</gene>
<evidence type="ECO:0000313" key="2">
    <source>
        <dbReference type="Proteomes" id="UP001179952"/>
    </source>
</evidence>
<comment type="caution">
    <text evidence="1">The sequence shown here is derived from an EMBL/GenBank/DDBJ whole genome shotgun (WGS) entry which is preliminary data.</text>
</comment>
<evidence type="ECO:0000313" key="1">
    <source>
        <dbReference type="EMBL" id="KAK1272638.1"/>
    </source>
</evidence>
<organism evidence="1 2">
    <name type="scientific">Acorus gramineus</name>
    <name type="common">Dwarf sweet flag</name>
    <dbReference type="NCBI Taxonomy" id="55184"/>
    <lineage>
        <taxon>Eukaryota</taxon>
        <taxon>Viridiplantae</taxon>
        <taxon>Streptophyta</taxon>
        <taxon>Embryophyta</taxon>
        <taxon>Tracheophyta</taxon>
        <taxon>Spermatophyta</taxon>
        <taxon>Magnoliopsida</taxon>
        <taxon>Liliopsida</taxon>
        <taxon>Acoraceae</taxon>
        <taxon>Acorus</taxon>
    </lineage>
</organism>
<reference evidence="1" key="1">
    <citation type="journal article" date="2023" name="Nat. Commun.">
        <title>Diploid and tetraploid genomes of Acorus and the evolution of monocots.</title>
        <authorList>
            <person name="Ma L."/>
            <person name="Liu K.W."/>
            <person name="Li Z."/>
            <person name="Hsiao Y.Y."/>
            <person name="Qi Y."/>
            <person name="Fu T."/>
            <person name="Tang G.D."/>
            <person name="Zhang D."/>
            <person name="Sun W.H."/>
            <person name="Liu D.K."/>
            <person name="Li Y."/>
            <person name="Chen G.Z."/>
            <person name="Liu X.D."/>
            <person name="Liao X.Y."/>
            <person name="Jiang Y.T."/>
            <person name="Yu X."/>
            <person name="Hao Y."/>
            <person name="Huang J."/>
            <person name="Zhao X.W."/>
            <person name="Ke S."/>
            <person name="Chen Y.Y."/>
            <person name="Wu W.L."/>
            <person name="Hsu J.L."/>
            <person name="Lin Y.F."/>
            <person name="Huang M.D."/>
            <person name="Li C.Y."/>
            <person name="Huang L."/>
            <person name="Wang Z.W."/>
            <person name="Zhao X."/>
            <person name="Zhong W.Y."/>
            <person name="Peng D.H."/>
            <person name="Ahmad S."/>
            <person name="Lan S."/>
            <person name="Zhang J.S."/>
            <person name="Tsai W.C."/>
            <person name="Van de Peer Y."/>
            <person name="Liu Z.J."/>
        </authorList>
    </citation>
    <scope>NUCLEOTIDE SEQUENCE</scope>
    <source>
        <strain evidence="1">SCP</strain>
    </source>
</reference>
<reference evidence="1" key="2">
    <citation type="submission" date="2023-06" db="EMBL/GenBank/DDBJ databases">
        <authorList>
            <person name="Ma L."/>
            <person name="Liu K.-W."/>
            <person name="Li Z."/>
            <person name="Hsiao Y.-Y."/>
            <person name="Qi Y."/>
            <person name="Fu T."/>
            <person name="Tang G."/>
            <person name="Zhang D."/>
            <person name="Sun W.-H."/>
            <person name="Liu D.-K."/>
            <person name="Li Y."/>
            <person name="Chen G.-Z."/>
            <person name="Liu X.-D."/>
            <person name="Liao X.-Y."/>
            <person name="Jiang Y.-T."/>
            <person name="Yu X."/>
            <person name="Hao Y."/>
            <person name="Huang J."/>
            <person name="Zhao X.-W."/>
            <person name="Ke S."/>
            <person name="Chen Y.-Y."/>
            <person name="Wu W.-L."/>
            <person name="Hsu J.-L."/>
            <person name="Lin Y.-F."/>
            <person name="Huang M.-D."/>
            <person name="Li C.-Y."/>
            <person name="Huang L."/>
            <person name="Wang Z.-W."/>
            <person name="Zhao X."/>
            <person name="Zhong W.-Y."/>
            <person name="Peng D.-H."/>
            <person name="Ahmad S."/>
            <person name="Lan S."/>
            <person name="Zhang J.-S."/>
            <person name="Tsai W.-C."/>
            <person name="Van De Peer Y."/>
            <person name="Liu Z.-J."/>
        </authorList>
    </citation>
    <scope>NUCLEOTIDE SEQUENCE</scope>
    <source>
        <strain evidence="1">SCP</strain>
        <tissue evidence="1">Leaves</tissue>
    </source>
</reference>
<proteinExistence type="predicted"/>
<keyword evidence="2" id="KW-1185">Reference proteome</keyword>
<dbReference type="AlphaFoldDB" id="A0AAV9B7A0"/>
<dbReference type="Proteomes" id="UP001179952">
    <property type="component" value="Unassembled WGS sequence"/>
</dbReference>
<dbReference type="EMBL" id="JAUJYN010000004">
    <property type="protein sequence ID" value="KAK1272638.1"/>
    <property type="molecule type" value="Genomic_DNA"/>
</dbReference>
<protein>
    <submittedName>
        <fullName evidence="1">Uncharacterized protein</fullName>
    </submittedName>
</protein>